<accession>A0A0E9T6T7</accession>
<dbReference type="AlphaFoldDB" id="A0A0E9T6T7"/>
<protein>
    <submittedName>
        <fullName evidence="1">Uncharacterized protein</fullName>
    </submittedName>
</protein>
<dbReference type="EMBL" id="GBXM01059266">
    <property type="protein sequence ID" value="JAH49311.1"/>
    <property type="molecule type" value="Transcribed_RNA"/>
</dbReference>
<sequence length="46" mass="5308">MLKAEPDRAVKQLECNKLFKQSSRASNMGFCLCMPPEEKKLIEIHD</sequence>
<name>A0A0E9T6T7_ANGAN</name>
<organism evidence="1">
    <name type="scientific">Anguilla anguilla</name>
    <name type="common">European freshwater eel</name>
    <name type="synonym">Muraena anguilla</name>
    <dbReference type="NCBI Taxonomy" id="7936"/>
    <lineage>
        <taxon>Eukaryota</taxon>
        <taxon>Metazoa</taxon>
        <taxon>Chordata</taxon>
        <taxon>Craniata</taxon>
        <taxon>Vertebrata</taxon>
        <taxon>Euteleostomi</taxon>
        <taxon>Actinopterygii</taxon>
        <taxon>Neopterygii</taxon>
        <taxon>Teleostei</taxon>
        <taxon>Anguilliformes</taxon>
        <taxon>Anguillidae</taxon>
        <taxon>Anguilla</taxon>
    </lineage>
</organism>
<reference evidence="1" key="1">
    <citation type="submission" date="2014-11" db="EMBL/GenBank/DDBJ databases">
        <authorList>
            <person name="Amaro Gonzalez C."/>
        </authorList>
    </citation>
    <scope>NUCLEOTIDE SEQUENCE</scope>
</reference>
<evidence type="ECO:0000313" key="1">
    <source>
        <dbReference type="EMBL" id="JAH49311.1"/>
    </source>
</evidence>
<reference evidence="1" key="2">
    <citation type="journal article" date="2015" name="Fish Shellfish Immunol.">
        <title>Early steps in the European eel (Anguilla anguilla)-Vibrio vulnificus interaction in the gills: Role of the RtxA13 toxin.</title>
        <authorList>
            <person name="Callol A."/>
            <person name="Pajuelo D."/>
            <person name="Ebbesson L."/>
            <person name="Teles M."/>
            <person name="MacKenzie S."/>
            <person name="Amaro C."/>
        </authorList>
    </citation>
    <scope>NUCLEOTIDE SEQUENCE</scope>
</reference>
<proteinExistence type="predicted"/>